<dbReference type="EC" id="3.5.1.11" evidence="6"/>
<comment type="cofactor">
    <cofactor evidence="5">
        <name>Ca(2+)</name>
        <dbReference type="ChEBI" id="CHEBI:29108"/>
    </cofactor>
    <text evidence="5">Binds 1 Ca(2+) ion per dimer.</text>
</comment>
<dbReference type="PROSITE" id="PS51257">
    <property type="entry name" value="PROKAR_LIPOPROTEIN"/>
    <property type="match status" value="1"/>
</dbReference>
<keyword evidence="7" id="KW-1185">Reference proteome</keyword>
<evidence type="ECO:0000256" key="4">
    <source>
        <dbReference type="PIRSR" id="PIRSR001227-1"/>
    </source>
</evidence>
<name>A0A0S4LT15_9BACT</name>
<evidence type="ECO:0000256" key="5">
    <source>
        <dbReference type="PIRSR" id="PIRSR001227-2"/>
    </source>
</evidence>
<organism evidence="6 7">
    <name type="scientific">Candidatus Nitrospira nitrificans</name>
    <dbReference type="NCBI Taxonomy" id="1742973"/>
    <lineage>
        <taxon>Bacteria</taxon>
        <taxon>Pseudomonadati</taxon>
        <taxon>Nitrospirota</taxon>
        <taxon>Nitrospiria</taxon>
        <taxon>Nitrospirales</taxon>
        <taxon>Nitrospiraceae</taxon>
        <taxon>Nitrospira</taxon>
    </lineage>
</organism>
<dbReference type="STRING" id="1742973.COMA2_70006"/>
<keyword evidence="5" id="KW-0106">Calcium</keyword>
<dbReference type="CDD" id="cd03747">
    <property type="entry name" value="Ntn_PGA_like"/>
    <property type="match status" value="1"/>
</dbReference>
<dbReference type="Gene3D" id="1.10.1400.10">
    <property type="match status" value="1"/>
</dbReference>
<dbReference type="Gene3D" id="1.10.439.10">
    <property type="entry name" value="Penicillin Amidohydrolase, domain 1"/>
    <property type="match status" value="1"/>
</dbReference>
<dbReference type="Gene3D" id="3.60.20.10">
    <property type="entry name" value="Glutamine Phosphoribosylpyrophosphate, subunit 1, domain 1"/>
    <property type="match status" value="1"/>
</dbReference>
<feature type="active site" description="Nucleophile" evidence="4">
    <location>
        <position position="260"/>
    </location>
</feature>
<dbReference type="AlphaFoldDB" id="A0A0S4LT15"/>
<feature type="binding site" evidence="5">
    <location>
        <position position="184"/>
    </location>
    <ligand>
        <name>Ca(2+)</name>
        <dbReference type="ChEBI" id="CHEBI:29108"/>
    </ligand>
</feature>
<keyword evidence="5" id="KW-0479">Metal-binding</keyword>
<dbReference type="PANTHER" id="PTHR34218:SF4">
    <property type="entry name" value="ACYL-HOMOSERINE LACTONE ACYLASE QUIP"/>
    <property type="match status" value="1"/>
</dbReference>
<dbReference type="PANTHER" id="PTHR34218">
    <property type="entry name" value="PEPTIDASE S45 PENICILLIN AMIDASE"/>
    <property type="match status" value="1"/>
</dbReference>
<evidence type="ECO:0000256" key="1">
    <source>
        <dbReference type="ARBA" id="ARBA00006586"/>
    </source>
</evidence>
<dbReference type="PIRSF" id="PIRSF001227">
    <property type="entry name" value="Pen_acylase"/>
    <property type="match status" value="1"/>
</dbReference>
<evidence type="ECO:0000313" key="7">
    <source>
        <dbReference type="Proteomes" id="UP000198736"/>
    </source>
</evidence>
<evidence type="ECO:0000256" key="3">
    <source>
        <dbReference type="ARBA" id="ARBA00023145"/>
    </source>
</evidence>
<keyword evidence="2 6" id="KW-0378">Hydrolase</keyword>
<dbReference type="InterPro" id="IPR043146">
    <property type="entry name" value="Penicillin_amidase_N_B-knob"/>
</dbReference>
<feature type="binding site" evidence="5">
    <location>
        <position position="332"/>
    </location>
    <ligand>
        <name>Ca(2+)</name>
        <dbReference type="ChEBI" id="CHEBI:29108"/>
    </ligand>
</feature>
<dbReference type="GO" id="GO:0046872">
    <property type="term" value="F:metal ion binding"/>
    <property type="evidence" value="ECO:0007669"/>
    <property type="project" value="UniProtKB-KW"/>
</dbReference>
<dbReference type="GO" id="GO:0017000">
    <property type="term" value="P:antibiotic biosynthetic process"/>
    <property type="evidence" value="ECO:0007669"/>
    <property type="project" value="InterPro"/>
</dbReference>
<feature type="binding site" evidence="5">
    <location>
        <position position="335"/>
    </location>
    <ligand>
        <name>Ca(2+)</name>
        <dbReference type="ChEBI" id="CHEBI:29108"/>
    </ligand>
</feature>
<dbReference type="Gene3D" id="2.30.120.10">
    <property type="match status" value="1"/>
</dbReference>
<sequence>MRRVALPMVVCLVLACGVGYVVMTIRASLPMLDGEVSVNGLHEPVTVTSDAYGIPTIMAGSRADAIRTLGYVTARDRLFQMDLLRRSGAGRLAEVLGETMRETDLRQRMFGFSGAAGAIAKRLPQDQRDVLDAYTDGVNDYLDRMETPPVECVLLGYKPDRWKVEDSLLILLGMFHMLSGTDEEERMRTVMEQTLPSEVVTFLVPETDPYTDAVLGRKSFSSPAIPIRALAALRRPLDQMHARRASLVRFGKSGKSGLGSNGWVVQGAKTADGRSVLANDMHLDMSVPNIWYRIQLRYGQVELAGVAVPGIPVVVAGTNGLVAWGVTNVEGDFLDLVRLEVNPLDGNEYKTPDGWKRFTIRREIIKVKDAPDSVVEIKDTVWGPVSHNALMDGPVAVRWTALDPEAVNLGQLGMDQVRSVDEAVTVMTHAGGPANNVILADSGGHIAWTYTGKIPMRRGFDGSVSVSWADGRFGWTGYVPPDAVPRIVDPPSGFIVSANHRMLNTPSPYVVGHSFANGYRAFRISQRLEAMANMRERDLFDLQLDSTSQFYEFYWHLAKGLLTDAVSECNPSLAKARQAFEAWNGKADADSRGFALILRFRQVLVRSVFAPYLSSCRERDAQFSYDGDLDTPLRRLLTAQIPELNPDPDHFPDWSEFLLNAVEQSVRELEEEHPSVSLTELRWGRLNRVKMEHPLAGALPGLGYLLNMPDEPAAGCGQCIRVMQDGLGASQRLVVAPGHRDEGILHMPGGQSGHPLSPHYRDQQPYWSHGMPLPFLAGTPVHTLKLVPHSRTTQMVDGQTRMPAERRFHQEEKR</sequence>
<dbReference type="InterPro" id="IPR014395">
    <property type="entry name" value="Pen/GL7ACA/AHL_acylase"/>
</dbReference>
<protein>
    <submittedName>
        <fullName evidence="6">Putative Penicillin amidase</fullName>
        <ecNumber evidence="6">3.5.1.11</ecNumber>
    </submittedName>
</protein>
<evidence type="ECO:0000256" key="2">
    <source>
        <dbReference type="ARBA" id="ARBA00022801"/>
    </source>
</evidence>
<comment type="similarity">
    <text evidence="1">Belongs to the peptidase S45 family.</text>
</comment>
<reference evidence="7" key="1">
    <citation type="submission" date="2015-10" db="EMBL/GenBank/DDBJ databases">
        <authorList>
            <person name="Luecker S."/>
            <person name="Luecker S."/>
        </authorList>
    </citation>
    <scope>NUCLEOTIDE SEQUENCE [LARGE SCALE GENOMIC DNA]</scope>
</reference>
<dbReference type="Pfam" id="PF01804">
    <property type="entry name" value="Penicil_amidase"/>
    <property type="match status" value="1"/>
</dbReference>
<dbReference type="InterPro" id="IPR029055">
    <property type="entry name" value="Ntn_hydrolases_N"/>
</dbReference>
<keyword evidence="3" id="KW-0865">Zymogen</keyword>
<gene>
    <name evidence="6" type="ORF">COMA2_70006</name>
</gene>
<dbReference type="InterPro" id="IPR043147">
    <property type="entry name" value="Penicillin_amidase_A-knob"/>
</dbReference>
<evidence type="ECO:0000313" key="6">
    <source>
        <dbReference type="EMBL" id="CUS39172.1"/>
    </source>
</evidence>
<accession>A0A0S4LT15</accession>
<dbReference type="SUPFAM" id="SSF56235">
    <property type="entry name" value="N-terminal nucleophile aminohydrolases (Ntn hydrolases)"/>
    <property type="match status" value="1"/>
</dbReference>
<proteinExistence type="inferred from homology"/>
<dbReference type="Proteomes" id="UP000198736">
    <property type="component" value="Unassembled WGS sequence"/>
</dbReference>
<dbReference type="EMBL" id="CZPZ01000034">
    <property type="protein sequence ID" value="CUS39172.1"/>
    <property type="molecule type" value="Genomic_DNA"/>
</dbReference>
<dbReference type="InterPro" id="IPR002692">
    <property type="entry name" value="S45"/>
</dbReference>
<dbReference type="GO" id="GO:0008953">
    <property type="term" value="F:penicillin amidase activity"/>
    <property type="evidence" value="ECO:0007669"/>
    <property type="project" value="UniProtKB-EC"/>
</dbReference>
<dbReference type="OrthoDB" id="9760084at2"/>
<dbReference type="InterPro" id="IPR023343">
    <property type="entry name" value="Penicillin_amidase_dom1"/>
</dbReference>
<dbReference type="RefSeq" id="WP_090901383.1">
    <property type="nucleotide sequence ID" value="NZ_CZPZ01000034.1"/>
</dbReference>